<evidence type="ECO:0000313" key="2">
    <source>
        <dbReference type="Proteomes" id="UP000242222"/>
    </source>
</evidence>
<organism evidence="1 2">
    <name type="scientific">Izhakiella capsodis</name>
    <dbReference type="NCBI Taxonomy" id="1367852"/>
    <lineage>
        <taxon>Bacteria</taxon>
        <taxon>Pseudomonadati</taxon>
        <taxon>Pseudomonadota</taxon>
        <taxon>Gammaproteobacteria</taxon>
        <taxon>Enterobacterales</taxon>
        <taxon>Erwiniaceae</taxon>
        <taxon>Izhakiella</taxon>
    </lineage>
</organism>
<dbReference type="EMBL" id="FOVC01000006">
    <property type="protein sequence ID" value="SFN38367.1"/>
    <property type="molecule type" value="Genomic_DNA"/>
</dbReference>
<protein>
    <submittedName>
        <fullName evidence="1">Uncharacterized protein</fullName>
    </submittedName>
</protein>
<dbReference type="Proteomes" id="UP000242222">
    <property type="component" value="Unassembled WGS sequence"/>
</dbReference>
<proteinExistence type="predicted"/>
<gene>
    <name evidence="1" type="ORF">SAMN05216516_106161</name>
</gene>
<keyword evidence="2" id="KW-1185">Reference proteome</keyword>
<dbReference type="STRING" id="1367852.SAMN05216516_106161"/>
<reference evidence="2" key="1">
    <citation type="submission" date="2016-10" db="EMBL/GenBank/DDBJ databases">
        <authorList>
            <person name="Varghese N."/>
            <person name="Submissions S."/>
        </authorList>
    </citation>
    <scope>NUCLEOTIDE SEQUENCE [LARGE SCALE GENOMIC DNA]</scope>
    <source>
        <strain evidence="2">N6PO6</strain>
    </source>
</reference>
<name>A0A1I4YK69_9GAMM</name>
<evidence type="ECO:0000313" key="1">
    <source>
        <dbReference type="EMBL" id="SFN38367.1"/>
    </source>
</evidence>
<dbReference type="AlphaFoldDB" id="A0A1I4YK69"/>
<accession>A0A1I4YK69</accession>
<sequence>MEAWSFVKVQHVAEGHGWTRFVYMQPQYTLLYREE</sequence>